<sequence>MTQLHFSLASLALASLLGGCSGSSENTVTSASPENKGISKQLPQTDSSLASKSTISLKYNPLALNSTPSSLMLTKDQNGSFAIKVMAGFKVEQVSGCNAKLSAQKNAITLNGTNQDCTITILDKKIVNKVAITSTVTGLGELIGLPESIATGSAFTFNSQARSGHHIGSLSGCGVTRTNKNAWIVKNAIAPCHITAKFESQFQAPDALLEVIKLPIVVHALDSATTVITDSQIRAQLVQLNRNFRAQSASQAISTFGAKKLSHGMKDSGIQFYLASKTPSGEVTSGINRVAHSTTIEPFSSNKPVWDTSRYVNVWVGDLDTETGFKLSKTIKTQAGSDKKTGIIIDSSVFNTQKAKPEKHSPTIEQKTPLHAAPKTVLTHEVGHFLGLHGFVVDSPIAPPCDMPTSFRDTCANEQLYFNFMRESASDEHRKTFTQSQIQRMRDTLTQGNLKSLYDNSLAL</sequence>
<protein>
    <recommendedName>
        <fullName evidence="4">Peptidase M43 pregnancy-associated plasma-A domain-containing protein</fullName>
    </recommendedName>
</protein>
<feature type="region of interest" description="Disordered" evidence="1">
    <location>
        <begin position="25"/>
        <end position="45"/>
    </location>
</feature>
<evidence type="ECO:0008006" key="4">
    <source>
        <dbReference type="Google" id="ProtNLM"/>
    </source>
</evidence>
<reference evidence="2 3" key="1">
    <citation type="submission" date="2015-03" db="EMBL/GenBank/DDBJ databases">
        <title>Genome sequence of Pseudoalteromonas aurantia.</title>
        <authorList>
            <person name="Xie B.-B."/>
            <person name="Rong J.-C."/>
            <person name="Qin Q.-L."/>
            <person name="Zhang Y.-Z."/>
        </authorList>
    </citation>
    <scope>NUCLEOTIDE SEQUENCE [LARGE SCALE GENOMIC DNA]</scope>
    <source>
        <strain evidence="2 3">208</strain>
    </source>
</reference>
<keyword evidence="3" id="KW-1185">Reference proteome</keyword>
<comment type="caution">
    <text evidence="2">The sequence shown here is derived from an EMBL/GenBank/DDBJ whole genome shotgun (WGS) entry which is preliminary data.</text>
</comment>
<proteinExistence type="predicted"/>
<evidence type="ECO:0000313" key="2">
    <source>
        <dbReference type="EMBL" id="MBE0367827.1"/>
    </source>
</evidence>
<evidence type="ECO:0000256" key="1">
    <source>
        <dbReference type="SAM" id="MobiDB-lite"/>
    </source>
</evidence>
<dbReference type="InterPro" id="IPR024079">
    <property type="entry name" value="MetalloPept_cat_dom_sf"/>
</dbReference>
<dbReference type="Gene3D" id="3.40.390.10">
    <property type="entry name" value="Collagenase (Catalytic Domain)"/>
    <property type="match status" value="1"/>
</dbReference>
<dbReference type="Proteomes" id="UP000615755">
    <property type="component" value="Unassembled WGS sequence"/>
</dbReference>
<organism evidence="2 3">
    <name type="scientific">Pseudoalteromonas aurantia 208</name>
    <dbReference type="NCBI Taxonomy" id="1314867"/>
    <lineage>
        <taxon>Bacteria</taxon>
        <taxon>Pseudomonadati</taxon>
        <taxon>Pseudomonadota</taxon>
        <taxon>Gammaproteobacteria</taxon>
        <taxon>Alteromonadales</taxon>
        <taxon>Pseudoalteromonadaceae</taxon>
        <taxon>Pseudoalteromonas</taxon>
    </lineage>
</organism>
<evidence type="ECO:0000313" key="3">
    <source>
        <dbReference type="Proteomes" id="UP000615755"/>
    </source>
</evidence>
<dbReference type="EMBL" id="AQGV01000012">
    <property type="protein sequence ID" value="MBE0367827.1"/>
    <property type="molecule type" value="Genomic_DNA"/>
</dbReference>
<name>A0ABR9EA20_9GAMM</name>
<dbReference type="RefSeq" id="WP_192507199.1">
    <property type="nucleotide sequence ID" value="NZ_AQGV01000012.1"/>
</dbReference>
<gene>
    <name evidence="2" type="ORF">PAUR_a1280</name>
</gene>
<accession>A0ABR9EA20</accession>